<keyword evidence="9" id="KW-1185">Reference proteome</keyword>
<evidence type="ECO:0000256" key="4">
    <source>
        <dbReference type="ARBA" id="ARBA00022989"/>
    </source>
</evidence>
<dbReference type="Proteomes" id="UP000832041">
    <property type="component" value="Chromosome"/>
</dbReference>
<evidence type="ECO:0000259" key="7">
    <source>
        <dbReference type="Pfam" id="PF02687"/>
    </source>
</evidence>
<feature type="domain" description="ABC3 transporter permease C-terminal" evidence="7">
    <location>
        <begin position="729"/>
        <end position="841"/>
    </location>
</feature>
<evidence type="ECO:0000313" key="8">
    <source>
        <dbReference type="EMBL" id="UPT22135.1"/>
    </source>
</evidence>
<dbReference type="PANTHER" id="PTHR30287">
    <property type="entry name" value="MEMBRANE COMPONENT OF PREDICTED ABC SUPERFAMILY METABOLITE UPTAKE TRANSPORTER"/>
    <property type="match status" value="1"/>
</dbReference>
<evidence type="ECO:0000256" key="6">
    <source>
        <dbReference type="SAM" id="Phobius"/>
    </source>
</evidence>
<reference evidence="8 9" key="1">
    <citation type="submission" date="2020-04" db="EMBL/GenBank/DDBJ databases">
        <title>Thermobifida alba genome sequencing and assembly.</title>
        <authorList>
            <person name="Luzics S."/>
            <person name="Horvath B."/>
            <person name="Nagy I."/>
            <person name="Toth A."/>
            <person name="Nagy I."/>
            <person name="Kukolya J."/>
        </authorList>
    </citation>
    <scope>NUCLEOTIDE SEQUENCE [LARGE SCALE GENOMIC DNA]</scope>
    <source>
        <strain evidence="8 9">DSM 43795</strain>
    </source>
</reference>
<keyword evidence="2" id="KW-1003">Cell membrane</keyword>
<dbReference type="EMBL" id="CP051627">
    <property type="protein sequence ID" value="UPT22135.1"/>
    <property type="molecule type" value="Genomic_DNA"/>
</dbReference>
<evidence type="ECO:0000256" key="5">
    <source>
        <dbReference type="ARBA" id="ARBA00023136"/>
    </source>
</evidence>
<evidence type="ECO:0000256" key="3">
    <source>
        <dbReference type="ARBA" id="ARBA00022692"/>
    </source>
</evidence>
<feature type="transmembrane region" description="Helical" evidence="6">
    <location>
        <begin position="491"/>
        <end position="510"/>
    </location>
</feature>
<feature type="transmembrane region" description="Helical" evidence="6">
    <location>
        <begin position="413"/>
        <end position="431"/>
    </location>
</feature>
<proteinExistence type="predicted"/>
<feature type="transmembrane region" description="Helical" evidence="6">
    <location>
        <begin position="722"/>
        <end position="749"/>
    </location>
</feature>
<evidence type="ECO:0000256" key="1">
    <source>
        <dbReference type="ARBA" id="ARBA00004651"/>
    </source>
</evidence>
<feature type="transmembrane region" description="Helical" evidence="6">
    <location>
        <begin position="443"/>
        <end position="470"/>
    </location>
</feature>
<sequence length="849" mass="86357">MLRIAWQTLRRSRAAFVGAFVALLCGAAVLTASGVLLESGLRATVASERYAGATLVVGAQRSLRPPGGDVTTEVRLPEPVTLSEEVRAAIAKLPGVDSAVGDYRVAAAVRAPGSATRPAAVSGHGWGSAALTPLELVDGRAPESDSEVVLDAGTAAAAGLGVGDDVEITVRSVPSLYRVSGISSPAGGVAFPRTSPVYFTDREAGRLSGHAGHFDAVGVIAADGADPEALAEAVAHAADTPLTVREGADSGALEFADVGASRSLLVLVSSAFGGTALLVVVLVVGTTLGLSVDQRRREFAVLRTLGSTPGQILRLVASEALLVALVGGVLGSCAGFGLAEFARGLFVRLGALPADLPLAFSPLPVLASVALTALAAAAGGLAAAVRPAVAGPVEALRESASPPRDTPRWRRTVGLVFLVLGLSTAMVPVTVRGELGAAGTGSAALLLVVGVALLGPFLLRRLLAPAAALLRRSRVSGFLAAAATEAGLRRLNASVTPLALALGFTVTLVYSQSVVAATAQEQADRALVADLVVADTASGGLAPEVVDAVRSAPGVAAVTELVDTTVFVPYRVFDDVDLATCPARGLRGADPAATVDLEVVDGDLADLEGETFALERSSANLMGLRVGDEVEVWLGDGSERTLRLVAVYERGMGFAAVTVPLEVLDGHTAADAPTRLLVRSDGDPEETAAALGRLAEEYPTVSVTDRAQAAEASRTEAELAAWINLAGLAMIVAYLAIAVVNTLVMATAGRGREFALLRLVGLTRGQVMRVVWVEALLFVAVAVLLGTAVAVVPLGVLSLAFLGGPLPAGPPWVYLGAVAATAVLGLVSVLLPARLAMRAEPVEVIALRE</sequence>
<protein>
    <submittedName>
        <fullName evidence="8">FtsX-like permease family protein</fullName>
    </submittedName>
</protein>
<dbReference type="InterPro" id="IPR038766">
    <property type="entry name" value="Membrane_comp_ABC_pdt"/>
</dbReference>
<evidence type="ECO:0000313" key="9">
    <source>
        <dbReference type="Proteomes" id="UP000832041"/>
    </source>
</evidence>
<feature type="transmembrane region" description="Helical" evidence="6">
    <location>
        <begin position="359"/>
        <end position="385"/>
    </location>
</feature>
<name>A0ABY4L476_THEAE</name>
<feature type="transmembrane region" description="Helical" evidence="6">
    <location>
        <begin position="312"/>
        <end position="339"/>
    </location>
</feature>
<accession>A0ABY4L476</accession>
<dbReference type="PANTHER" id="PTHR30287:SF1">
    <property type="entry name" value="INNER MEMBRANE PROTEIN"/>
    <property type="match status" value="1"/>
</dbReference>
<organism evidence="8 9">
    <name type="scientific">Thermobifida alba</name>
    <name type="common">Thermomonospora alba</name>
    <dbReference type="NCBI Taxonomy" id="53522"/>
    <lineage>
        <taxon>Bacteria</taxon>
        <taxon>Bacillati</taxon>
        <taxon>Actinomycetota</taxon>
        <taxon>Actinomycetes</taxon>
        <taxon>Streptosporangiales</taxon>
        <taxon>Nocardiopsidaceae</taxon>
        <taxon>Thermobifida</taxon>
    </lineage>
</organism>
<feature type="domain" description="ABC3 transporter permease C-terminal" evidence="7">
    <location>
        <begin position="271"/>
        <end position="386"/>
    </location>
</feature>
<dbReference type="Pfam" id="PF02687">
    <property type="entry name" value="FtsX"/>
    <property type="match status" value="2"/>
</dbReference>
<comment type="subcellular location">
    <subcellularLocation>
        <location evidence="1">Cell membrane</location>
        <topology evidence="1">Multi-pass membrane protein</topology>
    </subcellularLocation>
</comment>
<dbReference type="InterPro" id="IPR003838">
    <property type="entry name" value="ABC3_permease_C"/>
</dbReference>
<gene>
    <name evidence="8" type="ORF">FOF52_15140</name>
</gene>
<evidence type="ECO:0000256" key="2">
    <source>
        <dbReference type="ARBA" id="ARBA00022475"/>
    </source>
</evidence>
<feature type="transmembrane region" description="Helical" evidence="6">
    <location>
        <begin position="264"/>
        <end position="291"/>
    </location>
</feature>
<feature type="transmembrane region" description="Helical" evidence="6">
    <location>
        <begin position="812"/>
        <end position="831"/>
    </location>
</feature>
<keyword evidence="5 6" id="KW-0472">Membrane</keyword>
<dbReference type="RefSeq" id="WP_248590623.1">
    <property type="nucleotide sequence ID" value="NZ_BAABEB010000005.1"/>
</dbReference>
<feature type="transmembrane region" description="Helical" evidence="6">
    <location>
        <begin position="770"/>
        <end position="792"/>
    </location>
</feature>
<keyword evidence="3 6" id="KW-0812">Transmembrane</keyword>
<keyword evidence="4 6" id="KW-1133">Transmembrane helix</keyword>